<protein>
    <recommendedName>
        <fullName evidence="7">Nitrate regulatory gene2 protein</fullName>
    </recommendedName>
</protein>
<dbReference type="Proteomes" id="UP000734854">
    <property type="component" value="Unassembled WGS sequence"/>
</dbReference>
<proteinExistence type="predicted"/>
<evidence type="ECO:0000313" key="6">
    <source>
        <dbReference type="Proteomes" id="UP000734854"/>
    </source>
</evidence>
<feature type="compositionally biased region" description="Polar residues" evidence="2">
    <location>
        <begin position="108"/>
        <end position="118"/>
    </location>
</feature>
<evidence type="ECO:0000313" key="5">
    <source>
        <dbReference type="EMBL" id="KAG6472346.1"/>
    </source>
</evidence>
<accession>A0A8J5CW70</accession>
<dbReference type="EMBL" id="JACMSC010000020">
    <property type="protein sequence ID" value="KAG6472346.1"/>
    <property type="molecule type" value="Genomic_DNA"/>
</dbReference>
<reference evidence="5 6" key="1">
    <citation type="submission" date="2020-08" db="EMBL/GenBank/DDBJ databases">
        <title>Plant Genome Project.</title>
        <authorList>
            <person name="Zhang R.-G."/>
        </authorList>
    </citation>
    <scope>NUCLEOTIDE SEQUENCE [LARGE SCALE GENOMIC DNA]</scope>
    <source>
        <tissue evidence="5">Rhizome</tissue>
    </source>
</reference>
<dbReference type="AlphaFoldDB" id="A0A8J5CW70"/>
<dbReference type="InterPro" id="IPR006867">
    <property type="entry name" value="DUF632"/>
</dbReference>
<keyword evidence="1" id="KW-0175">Coiled coil</keyword>
<comment type="caution">
    <text evidence="5">The sequence shown here is derived from an EMBL/GenBank/DDBJ whole genome shotgun (WGS) entry which is preliminary data.</text>
</comment>
<feature type="domain" description="DUF630" evidence="4">
    <location>
        <begin position="1"/>
        <end position="59"/>
    </location>
</feature>
<keyword evidence="6" id="KW-1185">Reference proteome</keyword>
<organism evidence="5 6">
    <name type="scientific">Zingiber officinale</name>
    <name type="common">Ginger</name>
    <name type="synonym">Amomum zingiber</name>
    <dbReference type="NCBI Taxonomy" id="94328"/>
    <lineage>
        <taxon>Eukaryota</taxon>
        <taxon>Viridiplantae</taxon>
        <taxon>Streptophyta</taxon>
        <taxon>Embryophyta</taxon>
        <taxon>Tracheophyta</taxon>
        <taxon>Spermatophyta</taxon>
        <taxon>Magnoliopsida</taxon>
        <taxon>Liliopsida</taxon>
        <taxon>Zingiberales</taxon>
        <taxon>Zingiberaceae</taxon>
        <taxon>Zingiber</taxon>
    </lineage>
</organism>
<evidence type="ECO:0000256" key="2">
    <source>
        <dbReference type="SAM" id="MobiDB-lite"/>
    </source>
</evidence>
<evidence type="ECO:0000259" key="4">
    <source>
        <dbReference type="Pfam" id="PF04783"/>
    </source>
</evidence>
<dbReference type="Pfam" id="PF04782">
    <property type="entry name" value="DUF632"/>
    <property type="match status" value="1"/>
</dbReference>
<feature type="domain" description="DUF632" evidence="3">
    <location>
        <begin position="199"/>
        <end position="514"/>
    </location>
</feature>
<evidence type="ECO:0008006" key="7">
    <source>
        <dbReference type="Google" id="ProtNLM"/>
    </source>
</evidence>
<gene>
    <name evidence="5" type="ORF">ZIOFF_069806</name>
</gene>
<evidence type="ECO:0000259" key="3">
    <source>
        <dbReference type="Pfam" id="PF04782"/>
    </source>
</evidence>
<dbReference type="InterPro" id="IPR006868">
    <property type="entry name" value="DUF630"/>
</dbReference>
<feature type="coiled-coil region" evidence="1">
    <location>
        <begin position="305"/>
        <end position="332"/>
    </location>
</feature>
<feature type="region of interest" description="Disordered" evidence="2">
    <location>
        <begin position="64"/>
        <end position="135"/>
    </location>
</feature>
<feature type="compositionally biased region" description="Pro residues" evidence="2">
    <location>
        <begin position="80"/>
        <end position="101"/>
    </location>
</feature>
<dbReference type="Pfam" id="PF04783">
    <property type="entry name" value="DUF630"/>
    <property type="match status" value="1"/>
</dbReference>
<dbReference type="PANTHER" id="PTHR21450">
    <property type="entry name" value="PROTEIN ALTERED PHOSPHATE STARVATION RESPONSE 1"/>
    <property type="match status" value="1"/>
</dbReference>
<feature type="coiled-coil region" evidence="1">
    <location>
        <begin position="518"/>
        <end position="593"/>
    </location>
</feature>
<evidence type="ECO:0000256" key="1">
    <source>
        <dbReference type="SAM" id="Coils"/>
    </source>
</evidence>
<feature type="compositionally biased region" description="Pro residues" evidence="2">
    <location>
        <begin position="123"/>
        <end position="132"/>
    </location>
</feature>
<name>A0A8J5CW70_ZINOF</name>
<dbReference type="OrthoDB" id="1919226at2759"/>
<dbReference type="PANTHER" id="PTHR21450:SF23">
    <property type="entry name" value="PROTEIN ALTERED PHOSPHATE STARVATION RESPONSE 1"/>
    <property type="match status" value="1"/>
</dbReference>
<sequence length="648" mass="72619">MGCWHSRLERQEVVSRCKARRRYMKHLVQGRRDFALAHSLYLRSLRATGAALLQFANAETYNHNNNDHHHLPLLSSPSPSSSPPPLPSPPPPPTPPAPQPPASAKSPISDNWTSSLTASSPILHPPPPPPPSSSWDFWDPFVPSFSRSATDECEEVTTTVSEVTVAPAAVLPPAVASNKTKDITSERTVVVIPRANKDLSEIVKELDEYFLKAAEAGRRVSFILEAPNSDLSFNQGIGGKMSGYGKNLNPLHWSWRSNSKTCGDFTGFGNCGEGMRGDNGSGSCSGVAADSVSHTSTVEKLYAWEKKLYLEVKNAETIKEEHEKRVALLRKQEAKGVDYMKVEKNKMEIESLESKMMVASQAIETTSSAIIKLREVELFPQLLELVTGLMTMWRSMYECHQVQTHIVQQLEYLNCALSSQSTSDALRQAALQLELEVDRWYSSFCSLIKSQREYIYALAGWLRLSLFQCHHDPLTKCDPNSEIYSLSEEWQLAFDRIPDKVASEGIKSFLTVINAIVVQQSEEQKQKKRSEAAFKELEKRSEELRSMESKYGLFFEAEGHSDVARRSLVVEKRAKVEALKTKAEEEKSKYEKSVGVTRAMTLNNLQTGFPNIFQAMTGFASVCMQAFESLYNHHRCLNQILDPKRLLA</sequence>